<dbReference type="RefSeq" id="WP_188998490.1">
    <property type="nucleotide sequence ID" value="NZ_BMOU01000004.1"/>
</dbReference>
<dbReference type="EMBL" id="BMOU01000004">
    <property type="protein sequence ID" value="GGN97085.1"/>
    <property type="molecule type" value="Genomic_DNA"/>
</dbReference>
<proteinExistence type="predicted"/>
<keyword evidence="2" id="KW-0902">Two-component regulatory system</keyword>
<evidence type="ECO:0000256" key="1">
    <source>
        <dbReference type="ARBA" id="ARBA00022553"/>
    </source>
</evidence>
<dbReference type="PANTHER" id="PTHR44591:SF14">
    <property type="entry name" value="PROTEIN PILG"/>
    <property type="match status" value="1"/>
</dbReference>
<feature type="domain" description="Response regulatory" evidence="4">
    <location>
        <begin position="4"/>
        <end position="119"/>
    </location>
</feature>
<evidence type="ECO:0000259" key="4">
    <source>
        <dbReference type="PROSITE" id="PS50110"/>
    </source>
</evidence>
<dbReference type="GO" id="GO:0000160">
    <property type="term" value="P:phosphorelay signal transduction system"/>
    <property type="evidence" value="ECO:0007669"/>
    <property type="project" value="UniProtKB-KW"/>
</dbReference>
<dbReference type="InterPro" id="IPR050595">
    <property type="entry name" value="Bact_response_regulator"/>
</dbReference>
<dbReference type="Pfam" id="PF00072">
    <property type="entry name" value="Response_reg"/>
    <property type="match status" value="1"/>
</dbReference>
<dbReference type="Gene3D" id="3.40.50.2300">
    <property type="match status" value="1"/>
</dbReference>
<evidence type="ECO:0000313" key="6">
    <source>
        <dbReference type="Proteomes" id="UP000605784"/>
    </source>
</evidence>
<accession>A0A830GPC6</accession>
<gene>
    <name evidence="5" type="ORF">GCM10009030_26030</name>
</gene>
<evidence type="ECO:0000313" key="5">
    <source>
        <dbReference type="EMBL" id="GGN97085.1"/>
    </source>
</evidence>
<dbReference type="InterPro" id="IPR011006">
    <property type="entry name" value="CheY-like_superfamily"/>
</dbReference>
<dbReference type="CDD" id="cd00156">
    <property type="entry name" value="REC"/>
    <property type="match status" value="1"/>
</dbReference>
<keyword evidence="1 3" id="KW-0597">Phosphoprotein</keyword>
<protein>
    <recommendedName>
        <fullName evidence="4">Response regulatory domain-containing protein</fullName>
    </recommendedName>
</protein>
<organism evidence="5 6">
    <name type="scientific">Haloarcula pellucida</name>
    <dbReference type="NCBI Taxonomy" id="1427151"/>
    <lineage>
        <taxon>Archaea</taxon>
        <taxon>Methanobacteriati</taxon>
        <taxon>Methanobacteriota</taxon>
        <taxon>Stenosarchaea group</taxon>
        <taxon>Halobacteria</taxon>
        <taxon>Halobacteriales</taxon>
        <taxon>Haloarculaceae</taxon>
        <taxon>Haloarcula</taxon>
    </lineage>
</organism>
<dbReference type="SMART" id="SM00448">
    <property type="entry name" value="REC"/>
    <property type="match status" value="1"/>
</dbReference>
<dbReference type="SUPFAM" id="SSF52172">
    <property type="entry name" value="CheY-like"/>
    <property type="match status" value="1"/>
</dbReference>
<reference evidence="5" key="1">
    <citation type="journal article" date="2014" name="Int. J. Syst. Evol. Microbiol.">
        <title>Complete genome sequence of Corynebacterium casei LMG S-19264T (=DSM 44701T), isolated from a smear-ripened cheese.</title>
        <authorList>
            <consortium name="US DOE Joint Genome Institute (JGI-PGF)"/>
            <person name="Walter F."/>
            <person name="Albersmeier A."/>
            <person name="Kalinowski J."/>
            <person name="Ruckert C."/>
        </authorList>
    </citation>
    <scope>NUCLEOTIDE SEQUENCE</scope>
    <source>
        <strain evidence="5">JCM 17820</strain>
    </source>
</reference>
<feature type="modified residue" description="4-aspartylphosphate" evidence="3">
    <location>
        <position position="54"/>
    </location>
</feature>
<dbReference type="InterPro" id="IPR001789">
    <property type="entry name" value="Sig_transdc_resp-reg_receiver"/>
</dbReference>
<dbReference type="PROSITE" id="PS50110">
    <property type="entry name" value="RESPONSE_REGULATORY"/>
    <property type="match status" value="1"/>
</dbReference>
<name>A0A830GPC6_9EURY</name>
<keyword evidence="6" id="KW-1185">Reference proteome</keyword>
<reference evidence="5" key="2">
    <citation type="submission" date="2020-09" db="EMBL/GenBank/DDBJ databases">
        <authorList>
            <person name="Sun Q."/>
            <person name="Ohkuma M."/>
        </authorList>
    </citation>
    <scope>NUCLEOTIDE SEQUENCE</scope>
    <source>
        <strain evidence="5">JCM 17820</strain>
    </source>
</reference>
<sequence length="122" mass="13204">MSVEVLLVDEDHDVLEIVATFLGQEDDLSVTSESDPEAALEMALTGDYDAVVSDLKMPKLDGVELCTAIREHDESLPFFLFSAREPEDVQPAAADAGVTAFVQKGTGTEQYSVLADRIRDAV</sequence>
<evidence type="ECO:0000256" key="2">
    <source>
        <dbReference type="ARBA" id="ARBA00023012"/>
    </source>
</evidence>
<dbReference type="Proteomes" id="UP000605784">
    <property type="component" value="Unassembled WGS sequence"/>
</dbReference>
<dbReference type="AlphaFoldDB" id="A0A830GPC6"/>
<comment type="caution">
    <text evidence="5">The sequence shown here is derived from an EMBL/GenBank/DDBJ whole genome shotgun (WGS) entry which is preliminary data.</text>
</comment>
<dbReference type="PANTHER" id="PTHR44591">
    <property type="entry name" value="STRESS RESPONSE REGULATOR PROTEIN 1"/>
    <property type="match status" value="1"/>
</dbReference>
<evidence type="ECO:0000256" key="3">
    <source>
        <dbReference type="PROSITE-ProRule" id="PRU00169"/>
    </source>
</evidence>